<organism evidence="2 3">
    <name type="scientific">Periplaneta americana</name>
    <name type="common">American cockroach</name>
    <name type="synonym">Blatta americana</name>
    <dbReference type="NCBI Taxonomy" id="6978"/>
    <lineage>
        <taxon>Eukaryota</taxon>
        <taxon>Metazoa</taxon>
        <taxon>Ecdysozoa</taxon>
        <taxon>Arthropoda</taxon>
        <taxon>Hexapoda</taxon>
        <taxon>Insecta</taxon>
        <taxon>Pterygota</taxon>
        <taxon>Neoptera</taxon>
        <taxon>Polyneoptera</taxon>
        <taxon>Dictyoptera</taxon>
        <taxon>Blattodea</taxon>
        <taxon>Blattoidea</taxon>
        <taxon>Blattidae</taxon>
        <taxon>Blattinae</taxon>
        <taxon>Periplaneta</taxon>
    </lineage>
</organism>
<reference evidence="2 3" key="1">
    <citation type="journal article" date="2022" name="Allergy">
        <title>Genome assembly and annotation of Periplaneta americana reveal a comprehensive cockroach allergen profile.</title>
        <authorList>
            <person name="Wang L."/>
            <person name="Xiong Q."/>
            <person name="Saelim N."/>
            <person name="Wang L."/>
            <person name="Nong W."/>
            <person name="Wan A.T."/>
            <person name="Shi M."/>
            <person name="Liu X."/>
            <person name="Cao Q."/>
            <person name="Hui J.H.L."/>
            <person name="Sookrung N."/>
            <person name="Leung T.F."/>
            <person name="Tungtrongchitr A."/>
            <person name="Tsui S.K.W."/>
        </authorList>
    </citation>
    <scope>NUCLEOTIDE SEQUENCE [LARGE SCALE GENOMIC DNA]</scope>
    <source>
        <strain evidence="2">PWHHKU_190912</strain>
    </source>
</reference>
<protein>
    <submittedName>
        <fullName evidence="2">Uncharacterized protein</fullName>
    </submittedName>
</protein>
<accession>A0ABQ8TW98</accession>
<dbReference type="Proteomes" id="UP001148838">
    <property type="component" value="Unassembled WGS sequence"/>
</dbReference>
<keyword evidence="3" id="KW-1185">Reference proteome</keyword>
<sequence>MKWTERIRTGESGRRKNDAETDQEEKKELAWSLAEKKLPTEGCIGRNSLQVLMRATDMKTGFSRDDIENFRNQHVWADENSHSLEEFSFYFSRLFYDALSTS</sequence>
<comment type="caution">
    <text evidence="2">The sequence shown here is derived from an EMBL/GenBank/DDBJ whole genome shotgun (WGS) entry which is preliminary data.</text>
</comment>
<name>A0ABQ8TW98_PERAM</name>
<evidence type="ECO:0000313" key="2">
    <source>
        <dbReference type="EMBL" id="KAJ4449957.1"/>
    </source>
</evidence>
<dbReference type="EMBL" id="JAJSOF020000003">
    <property type="protein sequence ID" value="KAJ4449957.1"/>
    <property type="molecule type" value="Genomic_DNA"/>
</dbReference>
<evidence type="ECO:0000256" key="1">
    <source>
        <dbReference type="SAM" id="MobiDB-lite"/>
    </source>
</evidence>
<gene>
    <name evidence="2" type="ORF">ANN_01364</name>
</gene>
<feature type="region of interest" description="Disordered" evidence="1">
    <location>
        <begin position="1"/>
        <end position="26"/>
    </location>
</feature>
<proteinExistence type="predicted"/>
<evidence type="ECO:0000313" key="3">
    <source>
        <dbReference type="Proteomes" id="UP001148838"/>
    </source>
</evidence>